<feature type="compositionally biased region" description="Polar residues" evidence="1">
    <location>
        <begin position="507"/>
        <end position="539"/>
    </location>
</feature>
<accession>Q0CLV2</accession>
<dbReference type="OrthoDB" id="4505596at2759"/>
<feature type="compositionally biased region" description="Low complexity" evidence="1">
    <location>
        <begin position="63"/>
        <end position="78"/>
    </location>
</feature>
<feature type="compositionally biased region" description="Polar residues" evidence="1">
    <location>
        <begin position="176"/>
        <end position="206"/>
    </location>
</feature>
<dbReference type="HOGENOM" id="CLU_010062_0_0_1"/>
<evidence type="ECO:0000256" key="1">
    <source>
        <dbReference type="SAM" id="MobiDB-lite"/>
    </source>
</evidence>
<dbReference type="eggNOG" id="ENOG502RAJI">
    <property type="taxonomic scope" value="Eukaryota"/>
</dbReference>
<feature type="compositionally biased region" description="Basic residues" evidence="1">
    <location>
        <begin position="752"/>
        <end position="769"/>
    </location>
</feature>
<feature type="region of interest" description="Disordered" evidence="1">
    <location>
        <begin position="57"/>
        <end position="281"/>
    </location>
</feature>
<dbReference type="STRING" id="341663.Q0CLV2"/>
<feature type="compositionally biased region" description="Polar residues" evidence="1">
    <location>
        <begin position="218"/>
        <end position="231"/>
    </location>
</feature>
<feature type="compositionally biased region" description="Basic and acidic residues" evidence="1">
    <location>
        <begin position="986"/>
        <end position="999"/>
    </location>
</feature>
<organism evidence="2 3">
    <name type="scientific">Aspergillus terreus (strain NIH 2624 / FGSC A1156)</name>
    <dbReference type="NCBI Taxonomy" id="341663"/>
    <lineage>
        <taxon>Eukaryota</taxon>
        <taxon>Fungi</taxon>
        <taxon>Dikarya</taxon>
        <taxon>Ascomycota</taxon>
        <taxon>Pezizomycotina</taxon>
        <taxon>Eurotiomycetes</taxon>
        <taxon>Eurotiomycetidae</taxon>
        <taxon>Eurotiales</taxon>
        <taxon>Aspergillaceae</taxon>
        <taxon>Aspergillus</taxon>
        <taxon>Aspergillus subgen. Circumdati</taxon>
    </lineage>
</organism>
<sequence length="1081" mass="118376">MPAPVHKIYPISVLLPVAPTSATAFVKKTASSCHDRVATRYLGRSADESLMGRTSLAHEMKGSPAPSTRGSTPSTTRRSSSRASRKATQEPDSASFQQSRTAYSLPSTPITSSFEDAASGKLRSRRRSLSYSEKPSDPNARTGTSGLRHAADLSDVPSSVSKKRRSRTRDTANGDAASTTASDISRAPTPTSSAAISNGQPEQPRSTIVRLKHRGAAASQTGRTDSAQSGLKSKEPSPARSSASTRRRPRQSMPENINGTRSGTSTPRSATPQSSRKDWDQWPFLNRPWIPQPHRTPNLHRPLPLLLSLEWQRIMLWSTSRSSPNNRSSTRTRRRNRQSTTTATPALSDKGKEASQTAIVSDGADSHKAGSASKGSTDTESTKKPRKSNMVTLTLSRKALESVLSKPKPMEQVSYSPEIADSVEATPVHLYDNSFHFDYDTEMYRNNYGLDGQMDPPASPTSFSTTTSAAARTSGRTRKPTIRALESFESEKKFRRNRTRTPRPSGEGTQSQSSNRAKSTQLSDTASGQPTPAPSSQQLDVIDLARRLIEMASTAVQTDSPPNKKAKTWLKELREKYRREKERGEPTSVAGDAGKAGGESMPSPPNHPSTVGNASSSWTDKDGWTHAGQFNEFGEELLGIPVGYTWVRPNNTYGDDALPQPPIRLKSCEQIEKDKIYGFPPRIGERNLPRDMDSPFFVEDVDEEKAKIKAREEARKRGIATNRSMSVGDIEALIAQHDSPASPQASNMRSEAKHRKDAKPKESRKRRRRTDPVIEENLNGSVPETPDDSRPKRRRKTVTGPTAPSPAPQPTPASKLNPTPRSQKRVKDGKQSKTGSEAVGEKTAAEPPKTKERKPASQLKIKERKTVAETPKTKPSKDMSGSTKVKVPKNAPVPPSEHKTGGSAANDAEAPKKRRRRRNKPLVKLRILPPKKEEQNDANKAGEHAKESKKRPHSEVESGGTEERARKSPKLDEPKPWPQKIKIKRRSPETNKPKPDEGKPNGAPSTPETPSAIRENPSAGESHQNETPSGRPRRAAAAAMMAGSKQSAEERARKARRRSRKSTGKEVNGPDPRTPVSTRDE</sequence>
<feature type="compositionally biased region" description="Polar residues" evidence="1">
    <location>
        <begin position="739"/>
        <end position="749"/>
    </location>
</feature>
<feature type="compositionally biased region" description="Low complexity" evidence="1">
    <location>
        <begin position="320"/>
        <end position="329"/>
    </location>
</feature>
<proteinExistence type="predicted"/>
<dbReference type="RefSeq" id="XP_001214510.1">
    <property type="nucleotide sequence ID" value="XM_001214510.1"/>
</dbReference>
<feature type="compositionally biased region" description="Low complexity" evidence="1">
    <location>
        <begin position="460"/>
        <end position="474"/>
    </location>
</feature>
<feature type="compositionally biased region" description="Polar residues" evidence="1">
    <location>
        <begin position="1019"/>
        <end position="1028"/>
    </location>
</feature>
<feature type="compositionally biased region" description="Basic residues" evidence="1">
    <location>
        <begin position="1053"/>
        <end position="1062"/>
    </location>
</feature>
<feature type="compositionally biased region" description="Basic and acidic residues" evidence="1">
    <location>
        <begin position="953"/>
        <end position="975"/>
    </location>
</feature>
<feature type="compositionally biased region" description="Polar residues" evidence="1">
    <location>
        <begin position="253"/>
        <end position="274"/>
    </location>
</feature>
<feature type="compositionally biased region" description="Basic and acidic residues" evidence="1">
    <location>
        <begin position="930"/>
        <end position="946"/>
    </location>
</feature>
<evidence type="ECO:0000313" key="2">
    <source>
        <dbReference type="EMBL" id="EAU34401.1"/>
    </source>
</evidence>
<protein>
    <recommendedName>
        <fullName evidence="4">GPI-anchored cell surface glycoprotein</fullName>
    </recommendedName>
</protein>
<dbReference type="EMBL" id="CH476600">
    <property type="protein sequence ID" value="EAU34401.1"/>
    <property type="molecule type" value="Genomic_DNA"/>
</dbReference>
<dbReference type="AlphaFoldDB" id="Q0CLV2"/>
<feature type="compositionally biased region" description="Polar residues" evidence="1">
    <location>
        <begin position="90"/>
        <end position="114"/>
    </location>
</feature>
<feature type="region of interest" description="Disordered" evidence="1">
    <location>
        <begin position="710"/>
        <end position="1081"/>
    </location>
</feature>
<dbReference type="VEuPathDB" id="FungiDB:ATEG_05332"/>
<feature type="compositionally biased region" description="Basic and acidic residues" evidence="1">
    <location>
        <begin position="839"/>
        <end position="877"/>
    </location>
</feature>
<feature type="region of interest" description="Disordered" evidence="1">
    <location>
        <begin position="320"/>
        <end position="391"/>
    </location>
</feature>
<dbReference type="Proteomes" id="UP000007963">
    <property type="component" value="Unassembled WGS sequence"/>
</dbReference>
<feature type="region of interest" description="Disordered" evidence="1">
    <location>
        <begin position="448"/>
        <end position="539"/>
    </location>
</feature>
<dbReference type="GeneID" id="4320686"/>
<evidence type="ECO:0000313" key="3">
    <source>
        <dbReference type="Proteomes" id="UP000007963"/>
    </source>
</evidence>
<gene>
    <name evidence="2" type="ORF">ATEG_05332</name>
</gene>
<name>Q0CLV2_ASPTN</name>
<evidence type="ECO:0008006" key="4">
    <source>
        <dbReference type="Google" id="ProtNLM"/>
    </source>
</evidence>
<feature type="compositionally biased region" description="Basic residues" evidence="1">
    <location>
        <begin position="912"/>
        <end position="923"/>
    </location>
</feature>
<dbReference type="OMA" id="KERTINW"/>
<feature type="compositionally biased region" description="Polar residues" evidence="1">
    <location>
        <begin position="608"/>
        <end position="618"/>
    </location>
</feature>
<reference evidence="3" key="1">
    <citation type="submission" date="2005-09" db="EMBL/GenBank/DDBJ databases">
        <title>Annotation of the Aspergillus terreus NIH2624 genome.</title>
        <authorList>
            <person name="Birren B.W."/>
            <person name="Lander E.S."/>
            <person name="Galagan J.E."/>
            <person name="Nusbaum C."/>
            <person name="Devon K."/>
            <person name="Henn M."/>
            <person name="Ma L.-J."/>
            <person name="Jaffe D.B."/>
            <person name="Butler J."/>
            <person name="Alvarez P."/>
            <person name="Gnerre S."/>
            <person name="Grabherr M."/>
            <person name="Kleber M."/>
            <person name="Mauceli E.W."/>
            <person name="Brockman W."/>
            <person name="Rounsley S."/>
            <person name="Young S.K."/>
            <person name="LaButti K."/>
            <person name="Pushparaj V."/>
            <person name="DeCaprio D."/>
            <person name="Crawford M."/>
            <person name="Koehrsen M."/>
            <person name="Engels R."/>
            <person name="Montgomery P."/>
            <person name="Pearson M."/>
            <person name="Howarth C."/>
            <person name="Larson L."/>
            <person name="Luoma S."/>
            <person name="White J."/>
            <person name="Alvarado L."/>
            <person name="Kodira C.D."/>
            <person name="Zeng Q."/>
            <person name="Oleary S."/>
            <person name="Yandava C."/>
            <person name="Denning D.W."/>
            <person name="Nierman W.C."/>
            <person name="Milne T."/>
            <person name="Madden K."/>
        </authorList>
    </citation>
    <scope>NUCLEOTIDE SEQUENCE [LARGE SCALE GENOMIC DNA]</scope>
    <source>
        <strain evidence="3">NIH 2624 / FGSC A1156</strain>
    </source>
</reference>
<feature type="region of interest" description="Disordered" evidence="1">
    <location>
        <begin position="577"/>
        <end position="623"/>
    </location>
</feature>